<keyword evidence="1" id="KW-0732">Signal</keyword>
<gene>
    <name evidence="2" type="ORF">LMG18096_03807</name>
</gene>
<feature type="chain" id="PRO_5044795853" description="Multidrug ABC transporter ATPase" evidence="1">
    <location>
        <begin position="25"/>
        <end position="274"/>
    </location>
</feature>
<dbReference type="Proteomes" id="UP001189663">
    <property type="component" value="Unassembled WGS sequence"/>
</dbReference>
<evidence type="ECO:0000313" key="3">
    <source>
        <dbReference type="Proteomes" id="UP001189663"/>
    </source>
</evidence>
<feature type="signal peptide" evidence="1">
    <location>
        <begin position="1"/>
        <end position="24"/>
    </location>
</feature>
<organism evidence="2 3">
    <name type="scientific">Ralstonia holmesii</name>
    <dbReference type="NCBI Taxonomy" id="3058602"/>
    <lineage>
        <taxon>Bacteria</taxon>
        <taxon>Pseudomonadati</taxon>
        <taxon>Pseudomonadota</taxon>
        <taxon>Betaproteobacteria</taxon>
        <taxon>Burkholderiales</taxon>
        <taxon>Burkholderiaceae</taxon>
        <taxon>Ralstonia</taxon>
    </lineage>
</organism>
<name>A0ABC8QG93_9RALS</name>
<dbReference type="AlphaFoldDB" id="A0ABC8QG93"/>
<keyword evidence="3" id="KW-1185">Reference proteome</keyword>
<protein>
    <recommendedName>
        <fullName evidence="4">Multidrug ABC transporter ATPase</fullName>
    </recommendedName>
</protein>
<dbReference type="EMBL" id="CATZAT010000009">
    <property type="protein sequence ID" value="CAJ0800217.1"/>
    <property type="molecule type" value="Genomic_DNA"/>
</dbReference>
<sequence>MKHARLTPLLCAAGLLLAAQTLHAAEDACTAQVDSAIKRAYPAAKRAGRGYKVGDAHIQLPEASDPHAVVCRTWPAHPELTLMAVPLMQQEDADAGTNEGDLELFVLDTGNGNIRQRLRLPARMSDDAVRIQSVTFDTARYVVAPGQMAFGVRIVKEGSSRPNPFNETDLWLYTVQDNQLKPVLNGVVVESGGGEWDTNCAGAFEQIKRTLNMTSDTHNGYADIAVSETKSSSTNTVDKAGECQTHDAKPRRTTFRLAYDGKQYVVPKALMPLD</sequence>
<dbReference type="RefSeq" id="WP_316684460.1">
    <property type="nucleotide sequence ID" value="NZ_CATZAT010000009.1"/>
</dbReference>
<evidence type="ECO:0008006" key="4">
    <source>
        <dbReference type="Google" id="ProtNLM"/>
    </source>
</evidence>
<evidence type="ECO:0000256" key="1">
    <source>
        <dbReference type="SAM" id="SignalP"/>
    </source>
</evidence>
<accession>A0ABC8QG93</accession>
<comment type="caution">
    <text evidence="2">The sequence shown here is derived from an EMBL/GenBank/DDBJ whole genome shotgun (WGS) entry which is preliminary data.</text>
</comment>
<evidence type="ECO:0000313" key="2">
    <source>
        <dbReference type="EMBL" id="CAJ0800217.1"/>
    </source>
</evidence>
<proteinExistence type="predicted"/>
<reference evidence="2 3" key="1">
    <citation type="submission" date="2023-07" db="EMBL/GenBank/DDBJ databases">
        <authorList>
            <person name="Peeters C."/>
        </authorList>
    </citation>
    <scope>NUCLEOTIDE SEQUENCE [LARGE SCALE GENOMIC DNA]</scope>
    <source>
        <strain evidence="2 3">LMG 18096</strain>
    </source>
</reference>